<proteinExistence type="predicted"/>
<feature type="transmembrane region" description="Helical" evidence="1">
    <location>
        <begin position="110"/>
        <end position="132"/>
    </location>
</feature>
<keyword evidence="1" id="KW-0812">Transmembrane</keyword>
<name>A0A517P8H7_9PLAN</name>
<keyword evidence="1" id="KW-1133">Transmembrane helix</keyword>
<accession>A0A517P8H7</accession>
<feature type="transmembrane region" description="Helical" evidence="1">
    <location>
        <begin position="37"/>
        <end position="60"/>
    </location>
</feature>
<feature type="transmembrane region" description="Helical" evidence="1">
    <location>
        <begin position="66"/>
        <end position="89"/>
    </location>
</feature>
<gene>
    <name evidence="2" type="ORF">CA12_17630</name>
</gene>
<evidence type="ECO:0000313" key="3">
    <source>
        <dbReference type="Proteomes" id="UP000318741"/>
    </source>
</evidence>
<evidence type="ECO:0000313" key="2">
    <source>
        <dbReference type="EMBL" id="QDT15673.1"/>
    </source>
</evidence>
<dbReference type="AlphaFoldDB" id="A0A517P8H7"/>
<keyword evidence="3" id="KW-1185">Reference proteome</keyword>
<dbReference type="EMBL" id="CP036265">
    <property type="protein sequence ID" value="QDT15673.1"/>
    <property type="molecule type" value="Genomic_DNA"/>
</dbReference>
<dbReference type="KEGG" id="acaf:CA12_17630"/>
<evidence type="ECO:0000256" key="1">
    <source>
        <dbReference type="SAM" id="Phobius"/>
    </source>
</evidence>
<dbReference type="RefSeq" id="WP_145358583.1">
    <property type="nucleotide sequence ID" value="NZ_CP036265.1"/>
</dbReference>
<protein>
    <submittedName>
        <fullName evidence="2">Uncharacterized protein</fullName>
    </submittedName>
</protein>
<keyword evidence="1" id="KW-0472">Membrane</keyword>
<organism evidence="2 3">
    <name type="scientific">Alienimonas californiensis</name>
    <dbReference type="NCBI Taxonomy" id="2527989"/>
    <lineage>
        <taxon>Bacteria</taxon>
        <taxon>Pseudomonadati</taxon>
        <taxon>Planctomycetota</taxon>
        <taxon>Planctomycetia</taxon>
        <taxon>Planctomycetales</taxon>
        <taxon>Planctomycetaceae</taxon>
        <taxon>Alienimonas</taxon>
    </lineage>
</organism>
<sequence length="134" mass="13879">MRDDDFPPLPDEAPRAPGGFRGWFWHTFLGPANAAGLGGWAGVFGPVAVLAAATAIVNGVGVGPEFFLALVCAGSGSLIVGVLVGGIGSRAVHWVERRRGERWPRWRSQFVGGFAAGVLTVIALAAVGATLANW</sequence>
<dbReference type="Proteomes" id="UP000318741">
    <property type="component" value="Chromosome"/>
</dbReference>
<reference evidence="2 3" key="1">
    <citation type="submission" date="2019-02" db="EMBL/GenBank/DDBJ databases">
        <title>Deep-cultivation of Planctomycetes and their phenomic and genomic characterization uncovers novel biology.</title>
        <authorList>
            <person name="Wiegand S."/>
            <person name="Jogler M."/>
            <person name="Boedeker C."/>
            <person name="Pinto D."/>
            <person name="Vollmers J."/>
            <person name="Rivas-Marin E."/>
            <person name="Kohn T."/>
            <person name="Peeters S.H."/>
            <person name="Heuer A."/>
            <person name="Rast P."/>
            <person name="Oberbeckmann S."/>
            <person name="Bunk B."/>
            <person name="Jeske O."/>
            <person name="Meyerdierks A."/>
            <person name="Storesund J.E."/>
            <person name="Kallscheuer N."/>
            <person name="Luecker S."/>
            <person name="Lage O.M."/>
            <person name="Pohl T."/>
            <person name="Merkel B.J."/>
            <person name="Hornburger P."/>
            <person name="Mueller R.-W."/>
            <person name="Bruemmer F."/>
            <person name="Labrenz M."/>
            <person name="Spormann A.M."/>
            <person name="Op den Camp H."/>
            <person name="Overmann J."/>
            <person name="Amann R."/>
            <person name="Jetten M.S.M."/>
            <person name="Mascher T."/>
            <person name="Medema M.H."/>
            <person name="Devos D.P."/>
            <person name="Kaster A.-K."/>
            <person name="Ovreas L."/>
            <person name="Rohde M."/>
            <person name="Galperin M.Y."/>
            <person name="Jogler C."/>
        </authorList>
    </citation>
    <scope>NUCLEOTIDE SEQUENCE [LARGE SCALE GENOMIC DNA]</scope>
    <source>
        <strain evidence="2 3">CA12</strain>
    </source>
</reference>